<reference evidence="3" key="1">
    <citation type="journal article" date="2020" name="Nat. Commun.">
        <title>Large-scale genome sequencing of mycorrhizal fungi provides insights into the early evolution of symbiotic traits.</title>
        <authorList>
            <person name="Miyauchi S."/>
            <person name="Kiss E."/>
            <person name="Kuo A."/>
            <person name="Drula E."/>
            <person name="Kohler A."/>
            <person name="Sanchez-Garcia M."/>
            <person name="Morin E."/>
            <person name="Andreopoulos B."/>
            <person name="Barry K.W."/>
            <person name="Bonito G."/>
            <person name="Buee M."/>
            <person name="Carver A."/>
            <person name="Chen C."/>
            <person name="Cichocki N."/>
            <person name="Clum A."/>
            <person name="Culley D."/>
            <person name="Crous P.W."/>
            <person name="Fauchery L."/>
            <person name="Girlanda M."/>
            <person name="Hayes R.D."/>
            <person name="Keri Z."/>
            <person name="LaButti K."/>
            <person name="Lipzen A."/>
            <person name="Lombard V."/>
            <person name="Magnuson J."/>
            <person name="Maillard F."/>
            <person name="Murat C."/>
            <person name="Nolan M."/>
            <person name="Ohm R.A."/>
            <person name="Pangilinan J."/>
            <person name="Pereira M.F."/>
            <person name="Perotto S."/>
            <person name="Peter M."/>
            <person name="Pfister S."/>
            <person name="Riley R."/>
            <person name="Sitrit Y."/>
            <person name="Stielow J.B."/>
            <person name="Szollosi G."/>
            <person name="Zifcakova L."/>
            <person name="Stursova M."/>
            <person name="Spatafora J.W."/>
            <person name="Tedersoo L."/>
            <person name="Vaario L.M."/>
            <person name="Yamada A."/>
            <person name="Yan M."/>
            <person name="Wang P."/>
            <person name="Xu J."/>
            <person name="Bruns T."/>
            <person name="Baldrian P."/>
            <person name="Vilgalys R."/>
            <person name="Dunand C."/>
            <person name="Henrissat B."/>
            <person name="Grigoriev I.V."/>
            <person name="Hibbett D."/>
            <person name="Nagy L.G."/>
            <person name="Martin F.M."/>
        </authorList>
    </citation>
    <scope>NUCLEOTIDE SEQUENCE</scope>
    <source>
        <strain evidence="3">UP504</strain>
    </source>
</reference>
<dbReference type="OrthoDB" id="2104739at2759"/>
<dbReference type="Proteomes" id="UP000886523">
    <property type="component" value="Unassembled WGS sequence"/>
</dbReference>
<feature type="compositionally biased region" description="Polar residues" evidence="1">
    <location>
        <begin position="7"/>
        <end position="18"/>
    </location>
</feature>
<evidence type="ECO:0000313" key="3">
    <source>
        <dbReference type="EMBL" id="KAF9512270.1"/>
    </source>
</evidence>
<feature type="region of interest" description="Disordered" evidence="1">
    <location>
        <begin position="340"/>
        <end position="368"/>
    </location>
</feature>
<accession>A0A9P6AUP6</accession>
<dbReference type="EMBL" id="MU128989">
    <property type="protein sequence ID" value="KAF9512270.1"/>
    <property type="molecule type" value="Genomic_DNA"/>
</dbReference>
<evidence type="ECO:0000256" key="1">
    <source>
        <dbReference type="SAM" id="MobiDB-lite"/>
    </source>
</evidence>
<evidence type="ECO:0000259" key="2">
    <source>
        <dbReference type="Pfam" id="PF13391"/>
    </source>
</evidence>
<gene>
    <name evidence="3" type="ORF">BS47DRAFT_1363277</name>
</gene>
<feature type="domain" description="HNH nuclease" evidence="2">
    <location>
        <begin position="218"/>
        <end position="315"/>
    </location>
</feature>
<comment type="caution">
    <text evidence="3">The sequence shown here is derived from an EMBL/GenBank/DDBJ whole genome shotgun (WGS) entry which is preliminary data.</text>
</comment>
<feature type="region of interest" description="Disordered" evidence="1">
    <location>
        <begin position="1"/>
        <end position="24"/>
    </location>
</feature>
<name>A0A9P6AUP6_9AGAM</name>
<protein>
    <recommendedName>
        <fullName evidence="2">HNH nuclease domain-containing protein</fullName>
    </recommendedName>
</protein>
<dbReference type="AlphaFoldDB" id="A0A9P6AUP6"/>
<keyword evidence="4" id="KW-1185">Reference proteome</keyword>
<proteinExistence type="predicted"/>
<dbReference type="Pfam" id="PF13391">
    <property type="entry name" value="HNH_2"/>
    <property type="match status" value="1"/>
</dbReference>
<sequence>MFPRNHTPPNESAPTSLSSEEDDHSAYASFGSDTTYISTRSREFMHGVKKVMDSSMPLAQLVDRAEKLVENLSSSSKFNKLPPNGPKSDLMLDRVLRAMLSSAYTCGGEGGMRYAAAAIYACRYEDNQMTLRYLQSLGPPGFLICSSSGSASHRTQMNSTPEQATPTWDRTAVELEAGAPENREDKFRAAASAMPHLFKRSRILNIIVQVLKRDGYQCVVTGLRDKSHPLFPPSQNPIKTNASHIFRRAIAVYDGDDPDSRTSRSALVTLDILRHYASLPDNFVENIASIIDDPSNGMTLEYNAHFGFDEFGWSLRAVEGGTRLIAPHKEEITFVDSSLKFSQSSSPPRKRQRTTRSGNADDEVQNVKQGIPLPDPLFLRIHDALARVLHMSGRLKP</sequence>
<evidence type="ECO:0000313" key="4">
    <source>
        <dbReference type="Proteomes" id="UP000886523"/>
    </source>
</evidence>
<dbReference type="InterPro" id="IPR003615">
    <property type="entry name" value="HNH_nuc"/>
</dbReference>
<organism evidence="3 4">
    <name type="scientific">Hydnum rufescens UP504</name>
    <dbReference type="NCBI Taxonomy" id="1448309"/>
    <lineage>
        <taxon>Eukaryota</taxon>
        <taxon>Fungi</taxon>
        <taxon>Dikarya</taxon>
        <taxon>Basidiomycota</taxon>
        <taxon>Agaricomycotina</taxon>
        <taxon>Agaricomycetes</taxon>
        <taxon>Cantharellales</taxon>
        <taxon>Hydnaceae</taxon>
        <taxon>Hydnum</taxon>
    </lineage>
</organism>